<dbReference type="AlphaFoldDB" id="A0A2S9M9B9"/>
<name>A0A2S9M9B9_9BURK</name>
<dbReference type="Gene3D" id="1.20.120.330">
    <property type="entry name" value="Nucleotidyltransferases domain 2"/>
    <property type="match status" value="1"/>
</dbReference>
<proteinExistence type="predicted"/>
<organism evidence="1 2">
    <name type="scientific">Burkholderia multivorans</name>
    <dbReference type="NCBI Taxonomy" id="87883"/>
    <lineage>
        <taxon>Bacteria</taxon>
        <taxon>Pseudomonadati</taxon>
        <taxon>Pseudomonadota</taxon>
        <taxon>Betaproteobacteria</taxon>
        <taxon>Burkholderiales</taxon>
        <taxon>Burkholderiaceae</taxon>
        <taxon>Burkholderia</taxon>
        <taxon>Burkholderia cepacia complex</taxon>
    </lineage>
</organism>
<evidence type="ECO:0000313" key="2">
    <source>
        <dbReference type="Proteomes" id="UP000238982"/>
    </source>
</evidence>
<reference evidence="1 2" key="1">
    <citation type="submission" date="2018-03" db="EMBL/GenBank/DDBJ databases">
        <authorList>
            <person name="Keele B.F."/>
        </authorList>
    </citation>
    <scope>NUCLEOTIDE SEQUENCE [LARGE SCALE GENOMIC DNA]</scope>
    <source>
        <strain evidence="1 2">AU19729</strain>
    </source>
</reference>
<gene>
    <name evidence="1" type="ORF">C6Q15_29465</name>
</gene>
<sequence length="135" mass="14825">MTVNVQDLVTLADALSNGQGEIEWRSGASRGYYAMFHKARDVCDACLGPSPYAEGAHEKLTNRLIEHTKQTKNRQAMSLAYRLIDFKKVRTKADYKLGAAFRQQDATDLVAQIGSVHEQVDDFASNFSGNAASGP</sequence>
<evidence type="ECO:0008006" key="3">
    <source>
        <dbReference type="Google" id="ProtNLM"/>
    </source>
</evidence>
<dbReference type="RefSeq" id="WP_105798805.1">
    <property type="nucleotide sequence ID" value="NZ_JAHPNZ010000084.1"/>
</dbReference>
<dbReference type="Proteomes" id="UP000238982">
    <property type="component" value="Unassembled WGS sequence"/>
</dbReference>
<accession>A0A2S9M9B9</accession>
<evidence type="ECO:0000313" key="1">
    <source>
        <dbReference type="EMBL" id="PRF53744.1"/>
    </source>
</evidence>
<protein>
    <recommendedName>
        <fullName evidence="3">HEPN domain-containing protein</fullName>
    </recommendedName>
</protein>
<dbReference type="EMBL" id="PVGH01000110">
    <property type="protein sequence ID" value="PRF53744.1"/>
    <property type="molecule type" value="Genomic_DNA"/>
</dbReference>
<comment type="caution">
    <text evidence="1">The sequence shown here is derived from an EMBL/GenBank/DDBJ whole genome shotgun (WGS) entry which is preliminary data.</text>
</comment>